<comment type="caution">
    <text evidence="1">The sequence shown here is derived from an EMBL/GenBank/DDBJ whole genome shotgun (WGS) entry which is preliminary data.</text>
</comment>
<dbReference type="EMBL" id="JBCGBO010000003">
    <property type="protein sequence ID" value="KAK9216048.1"/>
    <property type="molecule type" value="Genomic_DNA"/>
</dbReference>
<evidence type="ECO:0000313" key="1">
    <source>
        <dbReference type="EMBL" id="KAK9216048.1"/>
    </source>
</evidence>
<gene>
    <name evidence="1" type="ORF">WN944_008055</name>
</gene>
<accession>A0AAP0MM71</accession>
<organism evidence="1 2">
    <name type="scientific">Citrus x changshan-huyou</name>
    <dbReference type="NCBI Taxonomy" id="2935761"/>
    <lineage>
        <taxon>Eukaryota</taxon>
        <taxon>Viridiplantae</taxon>
        <taxon>Streptophyta</taxon>
        <taxon>Embryophyta</taxon>
        <taxon>Tracheophyta</taxon>
        <taxon>Spermatophyta</taxon>
        <taxon>Magnoliopsida</taxon>
        <taxon>eudicotyledons</taxon>
        <taxon>Gunneridae</taxon>
        <taxon>Pentapetalae</taxon>
        <taxon>rosids</taxon>
        <taxon>malvids</taxon>
        <taxon>Sapindales</taxon>
        <taxon>Rutaceae</taxon>
        <taxon>Aurantioideae</taxon>
        <taxon>Citrus</taxon>
    </lineage>
</organism>
<sequence length="116" mass="13214">MGIVLGDRWWGLEIRVFLFRLSGQWSGGRGGNFWRANDNNLALAPSTARTLKLSLYVTWAASLRPPVLTIFGYHFRTRLTTNNIIPFVIHKNEVLVHEFSGARSPFSLLVYDSLYS</sequence>
<proteinExistence type="predicted"/>
<name>A0AAP0MM71_9ROSI</name>
<reference evidence="1 2" key="1">
    <citation type="submission" date="2024-05" db="EMBL/GenBank/DDBJ databases">
        <title>Haplotype-resolved chromosome-level genome assembly of Huyou (Citrus changshanensis).</title>
        <authorList>
            <person name="Miao C."/>
            <person name="Chen W."/>
            <person name="Wu Y."/>
            <person name="Wang L."/>
            <person name="Zhao S."/>
            <person name="Grierson D."/>
            <person name="Xu C."/>
            <person name="Chen K."/>
        </authorList>
    </citation>
    <scope>NUCLEOTIDE SEQUENCE [LARGE SCALE GENOMIC DNA]</scope>
    <source>
        <strain evidence="1">01-14</strain>
        <tissue evidence="1">Leaf</tissue>
    </source>
</reference>
<dbReference type="Proteomes" id="UP001428341">
    <property type="component" value="Unassembled WGS sequence"/>
</dbReference>
<dbReference type="AlphaFoldDB" id="A0AAP0MM71"/>
<evidence type="ECO:0000313" key="2">
    <source>
        <dbReference type="Proteomes" id="UP001428341"/>
    </source>
</evidence>
<protein>
    <submittedName>
        <fullName evidence="1">Uncharacterized protein</fullName>
    </submittedName>
</protein>
<keyword evidence="2" id="KW-1185">Reference proteome</keyword>